<organism evidence="1">
    <name type="scientific">Boseongicola sp. SB0664_bin_43</name>
    <dbReference type="NCBI Taxonomy" id="2604844"/>
    <lineage>
        <taxon>Bacteria</taxon>
        <taxon>Pseudomonadati</taxon>
        <taxon>Pseudomonadota</taxon>
        <taxon>Alphaproteobacteria</taxon>
        <taxon>Rhodobacterales</taxon>
        <taxon>Paracoccaceae</taxon>
        <taxon>Boseongicola</taxon>
    </lineage>
</organism>
<dbReference type="AlphaFoldDB" id="A0A6B0Y010"/>
<evidence type="ECO:0000313" key="1">
    <source>
        <dbReference type="EMBL" id="MXY33795.1"/>
    </source>
</evidence>
<proteinExistence type="predicted"/>
<sequence length="235" mass="27361">MQDRYVGDIGDFAKYGLLRAVSEGRNLGVAWYLHPNSGPPGDGRLTQYLKRPNEWRHLDCELFDELKQVVCRGKRSVAELQVCRILGDAVFADKPLDIKDVPVRCRKNWRCAWFDRVTVTLADCDLVFADPDNGLACEEYFSPTRKPSAKSIPVHEAKALADGRPAIIYHHNTRRKGGHRKEIIHWMSELPGCTRAWYWRRWSNRTFFIINPDDRMECQLEEFAKRWKWCGDLLP</sequence>
<protein>
    <submittedName>
        <fullName evidence="1">Uncharacterized protein</fullName>
    </submittedName>
</protein>
<reference evidence="1" key="1">
    <citation type="submission" date="2019-09" db="EMBL/GenBank/DDBJ databases">
        <title>Characterisation of the sponge microbiome using genome-centric metagenomics.</title>
        <authorList>
            <person name="Engelberts J.P."/>
            <person name="Robbins S.J."/>
            <person name="De Goeij J.M."/>
            <person name="Aranda M."/>
            <person name="Bell S.C."/>
            <person name="Webster N.S."/>
        </authorList>
    </citation>
    <scope>NUCLEOTIDE SEQUENCE</scope>
    <source>
        <strain evidence="1">SB0664_bin_43</strain>
    </source>
</reference>
<accession>A0A6B0Y010</accession>
<dbReference type="EMBL" id="VXRY01000275">
    <property type="protein sequence ID" value="MXY33795.1"/>
    <property type="molecule type" value="Genomic_DNA"/>
</dbReference>
<comment type="caution">
    <text evidence="1">The sequence shown here is derived from an EMBL/GenBank/DDBJ whole genome shotgun (WGS) entry which is preliminary data.</text>
</comment>
<gene>
    <name evidence="1" type="ORF">F4Y60_06850</name>
</gene>
<name>A0A6B0Y010_9RHOB</name>